<dbReference type="AlphaFoldDB" id="A0AA35Z2L1"/>
<dbReference type="PANTHER" id="PTHR32440:SF2">
    <property type="entry name" value="INACTIVE PURPLE ACID PHOSPHATASE 28-RELATED"/>
    <property type="match status" value="1"/>
</dbReference>
<reference evidence="1" key="1">
    <citation type="submission" date="2023-04" db="EMBL/GenBank/DDBJ databases">
        <authorList>
            <person name="Vijverberg K."/>
            <person name="Xiong W."/>
            <person name="Schranz E."/>
        </authorList>
    </citation>
    <scope>NUCLEOTIDE SEQUENCE</scope>
</reference>
<evidence type="ECO:0000313" key="2">
    <source>
        <dbReference type="Proteomes" id="UP001177003"/>
    </source>
</evidence>
<evidence type="ECO:0000313" key="1">
    <source>
        <dbReference type="EMBL" id="CAI9284723.1"/>
    </source>
</evidence>
<gene>
    <name evidence="1" type="ORF">LSALG_LOCUS24231</name>
</gene>
<organism evidence="1 2">
    <name type="scientific">Lactuca saligna</name>
    <name type="common">Willowleaf lettuce</name>
    <dbReference type="NCBI Taxonomy" id="75948"/>
    <lineage>
        <taxon>Eukaryota</taxon>
        <taxon>Viridiplantae</taxon>
        <taxon>Streptophyta</taxon>
        <taxon>Embryophyta</taxon>
        <taxon>Tracheophyta</taxon>
        <taxon>Spermatophyta</taxon>
        <taxon>Magnoliopsida</taxon>
        <taxon>eudicotyledons</taxon>
        <taxon>Gunneridae</taxon>
        <taxon>Pentapetalae</taxon>
        <taxon>asterids</taxon>
        <taxon>campanulids</taxon>
        <taxon>Asterales</taxon>
        <taxon>Asteraceae</taxon>
        <taxon>Cichorioideae</taxon>
        <taxon>Cichorieae</taxon>
        <taxon>Lactucinae</taxon>
        <taxon>Lactuca</taxon>
    </lineage>
</organism>
<accession>A0AA35Z2L1</accession>
<keyword evidence="2" id="KW-1185">Reference proteome</keyword>
<dbReference type="GO" id="GO:0016788">
    <property type="term" value="F:hydrolase activity, acting on ester bonds"/>
    <property type="evidence" value="ECO:0007669"/>
    <property type="project" value="TreeGrafter"/>
</dbReference>
<dbReference type="Proteomes" id="UP001177003">
    <property type="component" value="Chromosome 5"/>
</dbReference>
<dbReference type="EMBL" id="OX465081">
    <property type="protein sequence ID" value="CAI9284723.1"/>
    <property type="molecule type" value="Genomic_DNA"/>
</dbReference>
<sequence length="143" mass="16167">MEDVGLSFNEFVAAFSILVIPTGIGCGETLHYTPLSLVCSLDSINHYQVIFLFSSTRGSIESCSRFYSSFIILFTTLEVKDLFDIDFKNMRVADMHYGTGLTRFRDVLSSEFEWCSNHNTTLFLNRMIDAGKPDLFAFTDNIG</sequence>
<dbReference type="PANTHER" id="PTHR32440">
    <property type="entry name" value="PHOSPHATASE DCR2-RELATED-RELATED"/>
    <property type="match status" value="1"/>
</dbReference>
<name>A0AA35Z2L1_LACSI</name>
<protein>
    <submittedName>
        <fullName evidence="1">Uncharacterized protein</fullName>
    </submittedName>
</protein>
<dbReference type="GO" id="GO:0005737">
    <property type="term" value="C:cytoplasm"/>
    <property type="evidence" value="ECO:0007669"/>
    <property type="project" value="TreeGrafter"/>
</dbReference>
<proteinExistence type="predicted"/>